<feature type="repeat" description="PPR" evidence="4">
    <location>
        <begin position="205"/>
        <end position="239"/>
    </location>
</feature>
<reference evidence="6" key="1">
    <citation type="journal article" date="2005" name="PLoS Biol.">
        <title>The genomes of Oryza sativa: a history of duplications.</title>
        <authorList>
            <person name="Yu J."/>
            <person name="Wang J."/>
            <person name="Lin W."/>
            <person name="Li S."/>
            <person name="Li H."/>
            <person name="Zhou J."/>
            <person name="Ni P."/>
            <person name="Dong W."/>
            <person name="Hu S."/>
            <person name="Zeng C."/>
            <person name="Zhang J."/>
            <person name="Zhang Y."/>
            <person name="Li R."/>
            <person name="Xu Z."/>
            <person name="Li S."/>
            <person name="Li X."/>
            <person name="Zheng H."/>
            <person name="Cong L."/>
            <person name="Lin L."/>
            <person name="Yin J."/>
            <person name="Geng J."/>
            <person name="Li G."/>
            <person name="Shi J."/>
            <person name="Liu J."/>
            <person name="Lv H."/>
            <person name="Li J."/>
            <person name="Wang J."/>
            <person name="Deng Y."/>
            <person name="Ran L."/>
            <person name="Shi X."/>
            <person name="Wang X."/>
            <person name="Wu Q."/>
            <person name="Li C."/>
            <person name="Ren X."/>
            <person name="Wang J."/>
            <person name="Wang X."/>
            <person name="Li D."/>
            <person name="Liu D."/>
            <person name="Zhang X."/>
            <person name="Ji Z."/>
            <person name="Zhao W."/>
            <person name="Sun Y."/>
            <person name="Zhang Z."/>
            <person name="Bao J."/>
            <person name="Han Y."/>
            <person name="Dong L."/>
            <person name="Ji J."/>
            <person name="Chen P."/>
            <person name="Wu S."/>
            <person name="Liu J."/>
            <person name="Xiao Y."/>
            <person name="Bu D."/>
            <person name="Tan J."/>
            <person name="Yang L."/>
            <person name="Ye C."/>
            <person name="Zhang J."/>
            <person name="Xu J."/>
            <person name="Zhou Y."/>
            <person name="Yu Y."/>
            <person name="Zhang B."/>
            <person name="Zhuang S."/>
            <person name="Wei H."/>
            <person name="Liu B."/>
            <person name="Lei M."/>
            <person name="Yu H."/>
            <person name="Li Y."/>
            <person name="Xu H."/>
            <person name="Wei S."/>
            <person name="He X."/>
            <person name="Fang L."/>
            <person name="Zhang Z."/>
            <person name="Zhang Y."/>
            <person name="Huang X."/>
            <person name="Su Z."/>
            <person name="Tong W."/>
            <person name="Li J."/>
            <person name="Tong Z."/>
            <person name="Li S."/>
            <person name="Ye J."/>
            <person name="Wang L."/>
            <person name="Fang L."/>
            <person name="Lei T."/>
            <person name="Chen C."/>
            <person name="Chen H."/>
            <person name="Xu Z."/>
            <person name="Li H."/>
            <person name="Huang H."/>
            <person name="Zhang F."/>
            <person name="Xu H."/>
            <person name="Li N."/>
            <person name="Zhao C."/>
            <person name="Li S."/>
            <person name="Dong L."/>
            <person name="Huang Y."/>
            <person name="Li L."/>
            <person name="Xi Y."/>
            <person name="Qi Q."/>
            <person name="Li W."/>
            <person name="Zhang B."/>
            <person name="Hu W."/>
            <person name="Zhang Y."/>
            <person name="Tian X."/>
            <person name="Jiao Y."/>
            <person name="Liang X."/>
            <person name="Jin J."/>
            <person name="Gao L."/>
            <person name="Zheng W."/>
            <person name="Hao B."/>
            <person name="Liu S."/>
            <person name="Wang W."/>
            <person name="Yuan L."/>
            <person name="Cao M."/>
            <person name="McDermott J."/>
            <person name="Samudrala R."/>
            <person name="Wang J."/>
            <person name="Wong G.K."/>
            <person name="Yang H."/>
        </authorList>
    </citation>
    <scope>NUCLEOTIDE SEQUENCE [LARGE SCALE GENOMIC DNA]</scope>
</reference>
<dbReference type="Proteomes" id="UP000007752">
    <property type="component" value="Chromosome 8"/>
</dbReference>
<feature type="repeat" description="PPR" evidence="4">
    <location>
        <begin position="97"/>
        <end position="131"/>
    </location>
</feature>
<evidence type="ECO:0000256" key="4">
    <source>
        <dbReference type="PROSITE-ProRule" id="PRU00708"/>
    </source>
</evidence>
<evidence type="ECO:0000256" key="5">
    <source>
        <dbReference type="SAM" id="MobiDB-lite"/>
    </source>
</evidence>
<dbReference type="PROSITE" id="PS51375">
    <property type="entry name" value="PPR"/>
    <property type="match status" value="8"/>
</dbReference>
<dbReference type="InterPro" id="IPR002885">
    <property type="entry name" value="PPR_rpt"/>
</dbReference>
<protein>
    <submittedName>
        <fullName evidence="6">Uncharacterized protein</fullName>
    </submittedName>
</protein>
<accession>B9FZW1</accession>
<dbReference type="Gene3D" id="1.25.40.10">
    <property type="entry name" value="Tetratricopeptide repeat domain"/>
    <property type="match status" value="3"/>
</dbReference>
<dbReference type="EMBL" id="CM000145">
    <property type="protein sequence ID" value="EEE68328.1"/>
    <property type="molecule type" value="Genomic_DNA"/>
</dbReference>
<evidence type="ECO:0000256" key="2">
    <source>
        <dbReference type="ARBA" id="ARBA00022737"/>
    </source>
</evidence>
<evidence type="ECO:0000256" key="1">
    <source>
        <dbReference type="ARBA" id="ARBA00007626"/>
    </source>
</evidence>
<keyword evidence="2" id="KW-0677">Repeat</keyword>
<dbReference type="InterPro" id="IPR050872">
    <property type="entry name" value="PPR_P_subfamily"/>
</dbReference>
<reference evidence="6" key="2">
    <citation type="submission" date="2008-12" db="EMBL/GenBank/DDBJ databases">
        <title>Improved gene annotation of the rice (Oryza sativa) genomes.</title>
        <authorList>
            <person name="Wang J."/>
            <person name="Li R."/>
            <person name="Fan W."/>
            <person name="Huang Q."/>
            <person name="Zhang J."/>
            <person name="Zhou Y."/>
            <person name="Hu Y."/>
            <person name="Zi S."/>
            <person name="Li J."/>
            <person name="Ni P."/>
            <person name="Zheng H."/>
            <person name="Zhang Y."/>
            <person name="Zhao M."/>
            <person name="Hao Q."/>
            <person name="McDermott J."/>
            <person name="Samudrala R."/>
            <person name="Kristiansen K."/>
            <person name="Wong G.K.-S."/>
        </authorList>
    </citation>
    <scope>NUCLEOTIDE SEQUENCE</scope>
</reference>
<feature type="region of interest" description="Disordered" evidence="5">
    <location>
        <begin position="1"/>
        <end position="36"/>
    </location>
</feature>
<sequence>MARRVPARARSVGGGPRSEGARPGPKTGAAGASGGGAEDALHVFDELLRQGRGGGGGASIIRSLNRALAAVARDSPAAAVSGFNRMARSSDGAVTPTLHTYGILIGCCCRAGRLDLGFAGLGNVIKKGYRVEPIIFTPLLKSLCAEKRTSNAMNIVLRRMTELGCAPHVFSYNILLKGLCHESRSQEALELLHMMADDGGDCPPDVVSYSTIIDGLFKEGDSDKAYSTYHEMLERGILPDVVTYNTIVAALCKAQAMDKAMDVLNRMVKNGVMPDCITYNSIVHGYCSSGQSKEAIGILEKMCSDGVEPDAVTYTSLMDYLCKNGRCIEARKILDSMIKRGLKPNVITYSTLLHGYATKGALVEMRDLLDLMQNEAAKINSGCSDLRNIDRWTLWVARVLVNSAKPAGTGHKTETDVLTNKPLVKSNGFLSLLGLRSTFSKQGNDREIKITRHLCKCPTYR</sequence>
<dbReference type="Pfam" id="PF12854">
    <property type="entry name" value="PPR_1"/>
    <property type="match status" value="2"/>
</dbReference>
<feature type="repeat" description="PPR" evidence="4">
    <location>
        <begin position="345"/>
        <end position="379"/>
    </location>
</feature>
<feature type="repeat" description="PPR" evidence="4">
    <location>
        <begin position="168"/>
        <end position="202"/>
    </location>
</feature>
<proteinExistence type="inferred from homology"/>
<dbReference type="PANTHER" id="PTHR46128">
    <property type="entry name" value="MITOCHONDRIAL GROUP I INTRON SPLICING FACTOR CCM1"/>
    <property type="match status" value="1"/>
</dbReference>
<dbReference type="InterPro" id="IPR011990">
    <property type="entry name" value="TPR-like_helical_dom_sf"/>
</dbReference>
<comment type="similarity">
    <text evidence="1">Belongs to the PPR family. P subfamily.</text>
</comment>
<dbReference type="NCBIfam" id="TIGR00756">
    <property type="entry name" value="PPR"/>
    <property type="match status" value="5"/>
</dbReference>
<evidence type="ECO:0000313" key="6">
    <source>
        <dbReference type="EMBL" id="EEE68328.1"/>
    </source>
</evidence>
<dbReference type="SUPFAM" id="SSF81901">
    <property type="entry name" value="HCP-like"/>
    <property type="match status" value="1"/>
</dbReference>
<feature type="repeat" description="PPR" evidence="4">
    <location>
        <begin position="310"/>
        <end position="344"/>
    </location>
</feature>
<name>B9FZW1_ORYSJ</name>
<gene>
    <name evidence="6" type="ORF">OsJ_26607</name>
</gene>
<dbReference type="PANTHER" id="PTHR46128:SF358">
    <property type="entry name" value="TETRATRICOPEPTIDE REPEAT (TPR)-LIKE SUPERFAMILY PROTEIN"/>
    <property type="match status" value="1"/>
</dbReference>
<dbReference type="Pfam" id="PF13041">
    <property type="entry name" value="PPR_2"/>
    <property type="match status" value="2"/>
</dbReference>
<evidence type="ECO:0000256" key="3">
    <source>
        <dbReference type="ARBA" id="ARBA00022946"/>
    </source>
</evidence>
<feature type="repeat" description="PPR" evidence="4">
    <location>
        <begin position="240"/>
        <end position="274"/>
    </location>
</feature>
<dbReference type="Pfam" id="PF01535">
    <property type="entry name" value="PPR"/>
    <property type="match status" value="1"/>
</dbReference>
<feature type="repeat" description="PPR" evidence="4">
    <location>
        <begin position="275"/>
        <end position="309"/>
    </location>
</feature>
<dbReference type="AlphaFoldDB" id="B9FZW1"/>
<organism evidence="6">
    <name type="scientific">Oryza sativa subsp. japonica</name>
    <name type="common">Rice</name>
    <dbReference type="NCBI Taxonomy" id="39947"/>
    <lineage>
        <taxon>Eukaryota</taxon>
        <taxon>Viridiplantae</taxon>
        <taxon>Streptophyta</taxon>
        <taxon>Embryophyta</taxon>
        <taxon>Tracheophyta</taxon>
        <taxon>Spermatophyta</taxon>
        <taxon>Magnoliopsida</taxon>
        <taxon>Liliopsida</taxon>
        <taxon>Poales</taxon>
        <taxon>Poaceae</taxon>
        <taxon>BOP clade</taxon>
        <taxon>Oryzoideae</taxon>
        <taxon>Oryzeae</taxon>
        <taxon>Oryzinae</taxon>
        <taxon>Oryza</taxon>
        <taxon>Oryza sativa</taxon>
    </lineage>
</organism>
<keyword evidence="3" id="KW-0809">Transit peptide</keyword>
<feature type="repeat" description="PPR" evidence="4">
    <location>
        <begin position="132"/>
        <end position="167"/>
    </location>
</feature>